<reference evidence="3" key="1">
    <citation type="submission" date="2015-03" db="EMBL/GenBank/DDBJ databases">
        <authorList>
            <person name="Urmite Genomes"/>
        </authorList>
    </citation>
    <scope>NUCLEOTIDE SEQUENCE [LARGE SCALE GENOMIC DNA]</scope>
    <source>
        <strain evidence="3">Arc-Hr</strain>
    </source>
</reference>
<protein>
    <submittedName>
        <fullName evidence="2">EthD protein</fullName>
    </submittedName>
</protein>
<gene>
    <name evidence="2" type="ORF">BN996_03305</name>
</gene>
<sequence>MIKLVNMLVRDDDYTHEEFVERWRGSHADLARELPGLVKYATSVPTDPERSEYDGIVELYFEDMAALKAAFDSEVGQRVNADASSFADVERGPTLYVEETVHLDRS</sequence>
<feature type="domain" description="EthD" evidence="1">
    <location>
        <begin position="13"/>
        <end position="89"/>
    </location>
</feature>
<dbReference type="SUPFAM" id="SSF54909">
    <property type="entry name" value="Dimeric alpha+beta barrel"/>
    <property type="match status" value="1"/>
</dbReference>
<evidence type="ECO:0000313" key="2">
    <source>
        <dbReference type="EMBL" id="CQR52792.1"/>
    </source>
</evidence>
<dbReference type="InterPro" id="IPR011008">
    <property type="entry name" value="Dimeric_a/b-barrel"/>
</dbReference>
<dbReference type="OrthoDB" id="172569at2157"/>
<evidence type="ECO:0000259" key="1">
    <source>
        <dbReference type="Pfam" id="PF07110"/>
    </source>
</evidence>
<proteinExistence type="predicted"/>
<dbReference type="InterPro" id="IPR009799">
    <property type="entry name" value="EthD_dom"/>
</dbReference>
<keyword evidence="3" id="KW-1185">Reference proteome</keyword>
<dbReference type="Proteomes" id="UP000198902">
    <property type="component" value="Unassembled WGS sequence"/>
</dbReference>
<name>A0A0D6JV40_9EURY</name>
<evidence type="ECO:0000313" key="3">
    <source>
        <dbReference type="Proteomes" id="UP000198902"/>
    </source>
</evidence>
<dbReference type="Pfam" id="PF07110">
    <property type="entry name" value="EthD"/>
    <property type="match status" value="1"/>
</dbReference>
<dbReference type="NCBIfam" id="TIGR02118">
    <property type="entry name" value="EthD family reductase"/>
    <property type="match status" value="1"/>
</dbReference>
<organism evidence="2 3">
    <name type="scientific">Haloferax massiliensis</name>
    <dbReference type="NCBI Taxonomy" id="1476858"/>
    <lineage>
        <taxon>Archaea</taxon>
        <taxon>Methanobacteriati</taxon>
        <taxon>Methanobacteriota</taxon>
        <taxon>Stenosarchaea group</taxon>
        <taxon>Halobacteria</taxon>
        <taxon>Halobacteriales</taxon>
        <taxon>Haloferacaceae</taxon>
        <taxon>Haloferax</taxon>
    </lineage>
</organism>
<dbReference type="GO" id="GO:0016491">
    <property type="term" value="F:oxidoreductase activity"/>
    <property type="evidence" value="ECO:0007669"/>
    <property type="project" value="InterPro"/>
</dbReference>
<dbReference type="Gene3D" id="3.30.70.100">
    <property type="match status" value="1"/>
</dbReference>
<accession>A0A0D6JV40</accession>
<dbReference type="EMBL" id="CSTE01000005">
    <property type="protein sequence ID" value="CQR52792.1"/>
    <property type="molecule type" value="Genomic_DNA"/>
</dbReference>
<dbReference type="AlphaFoldDB" id="A0A0D6JV40"/>